<dbReference type="PROSITE" id="PS51257">
    <property type="entry name" value="PROKAR_LIPOPROTEIN"/>
    <property type="match status" value="1"/>
</dbReference>
<name>A0A644XHD2_9ZZZZ</name>
<evidence type="ECO:0008006" key="2">
    <source>
        <dbReference type="Google" id="ProtNLM"/>
    </source>
</evidence>
<dbReference type="Pfam" id="PF15869">
    <property type="entry name" value="TolB_like"/>
    <property type="match status" value="1"/>
</dbReference>
<comment type="caution">
    <text evidence="1">The sequence shown here is derived from an EMBL/GenBank/DDBJ whole genome shotgun (WGS) entry which is preliminary data.</text>
</comment>
<protein>
    <recommendedName>
        <fullName evidence="2">Lipoprotein</fullName>
    </recommendedName>
</protein>
<dbReference type="EMBL" id="VSSQ01002472">
    <property type="protein sequence ID" value="MPM15615.1"/>
    <property type="molecule type" value="Genomic_DNA"/>
</dbReference>
<organism evidence="1">
    <name type="scientific">bioreactor metagenome</name>
    <dbReference type="NCBI Taxonomy" id="1076179"/>
    <lineage>
        <taxon>unclassified sequences</taxon>
        <taxon>metagenomes</taxon>
        <taxon>ecological metagenomes</taxon>
    </lineage>
</organism>
<reference evidence="1" key="1">
    <citation type="submission" date="2019-08" db="EMBL/GenBank/DDBJ databases">
        <authorList>
            <person name="Kucharzyk K."/>
            <person name="Murdoch R.W."/>
            <person name="Higgins S."/>
            <person name="Loffler F."/>
        </authorList>
    </citation>
    <scope>NUCLEOTIDE SEQUENCE</scope>
</reference>
<accession>A0A644XHD2</accession>
<gene>
    <name evidence="1" type="ORF">SDC9_61986</name>
</gene>
<sequence length="351" mass="40236">MKNLIYILLIGISTLISCDGSDAPIYPRYAAFPDERTVATQEISIDSVFFRYPYRVTVKDSIAVIMDLHNDSHYFYSFTYPDWTPIAPFGKRGKGPEEMLSAEMFQFCSLDSIWALDANKMQITRWAISVTEKTVSRVEEITLDKNLVRSLDFYRTDSGFLITDYLGNYRYHKVSHCGRLIKNIGKIPTETNYEQYIHPALAQAWRSFTGYNPQNGIYAMVTQLGEALEIYNLKKQTHNVVYGPGGEPQFNEKGGESIPTGIKGFMDIQVTDRYIYTVFDGMSWKERDAFYQRGEAPPKGGRYLYVFNTQGTPIRKYTLDKNIFGIYINETTNTCIATCVETNNPILIFKL</sequence>
<dbReference type="AlphaFoldDB" id="A0A644XHD2"/>
<evidence type="ECO:0000313" key="1">
    <source>
        <dbReference type="EMBL" id="MPM15615.1"/>
    </source>
</evidence>
<proteinExistence type="predicted"/>